<comment type="caution">
    <text evidence="1">The sequence shown here is derived from an EMBL/GenBank/DDBJ whole genome shotgun (WGS) entry which is preliminary data.</text>
</comment>
<gene>
    <name evidence="1" type="ORF">PIB30_048278</name>
</gene>
<organism evidence="1 2">
    <name type="scientific">Stylosanthes scabra</name>
    <dbReference type="NCBI Taxonomy" id="79078"/>
    <lineage>
        <taxon>Eukaryota</taxon>
        <taxon>Viridiplantae</taxon>
        <taxon>Streptophyta</taxon>
        <taxon>Embryophyta</taxon>
        <taxon>Tracheophyta</taxon>
        <taxon>Spermatophyta</taxon>
        <taxon>Magnoliopsida</taxon>
        <taxon>eudicotyledons</taxon>
        <taxon>Gunneridae</taxon>
        <taxon>Pentapetalae</taxon>
        <taxon>rosids</taxon>
        <taxon>fabids</taxon>
        <taxon>Fabales</taxon>
        <taxon>Fabaceae</taxon>
        <taxon>Papilionoideae</taxon>
        <taxon>50 kb inversion clade</taxon>
        <taxon>dalbergioids sensu lato</taxon>
        <taxon>Dalbergieae</taxon>
        <taxon>Pterocarpus clade</taxon>
        <taxon>Stylosanthes</taxon>
    </lineage>
</organism>
<evidence type="ECO:0000313" key="2">
    <source>
        <dbReference type="Proteomes" id="UP001341840"/>
    </source>
</evidence>
<evidence type="ECO:0000313" key="1">
    <source>
        <dbReference type="EMBL" id="MED6147906.1"/>
    </source>
</evidence>
<proteinExistence type="predicted"/>
<accession>A0ABU6TGQ5</accession>
<keyword evidence="2" id="KW-1185">Reference proteome</keyword>
<protein>
    <submittedName>
        <fullName evidence="1">Uncharacterized protein</fullName>
    </submittedName>
</protein>
<sequence>MEDKESASFGDQCRSASCGFQRSNAGGEIKRRMRKFVAPRCRQALRNADTLLGLMSTCFLLR</sequence>
<dbReference type="Proteomes" id="UP001341840">
    <property type="component" value="Unassembled WGS sequence"/>
</dbReference>
<reference evidence="1 2" key="1">
    <citation type="journal article" date="2023" name="Plants (Basel)">
        <title>Bridging the Gap: Combining Genomics and Transcriptomics Approaches to Understand Stylosanthes scabra, an Orphan Legume from the Brazilian Caatinga.</title>
        <authorList>
            <person name="Ferreira-Neto J.R.C."/>
            <person name="da Silva M.D."/>
            <person name="Binneck E."/>
            <person name="de Melo N.F."/>
            <person name="da Silva R.H."/>
            <person name="de Melo A.L.T.M."/>
            <person name="Pandolfi V."/>
            <person name="Bustamante F.O."/>
            <person name="Brasileiro-Vidal A.C."/>
            <person name="Benko-Iseppon A.M."/>
        </authorList>
    </citation>
    <scope>NUCLEOTIDE SEQUENCE [LARGE SCALE GENOMIC DNA]</scope>
    <source>
        <tissue evidence="1">Leaves</tissue>
    </source>
</reference>
<dbReference type="EMBL" id="JASCZI010090936">
    <property type="protein sequence ID" value="MED6147906.1"/>
    <property type="molecule type" value="Genomic_DNA"/>
</dbReference>
<name>A0ABU6TGQ5_9FABA</name>